<feature type="compositionally biased region" description="Basic and acidic residues" evidence="1">
    <location>
        <begin position="75"/>
        <end position="87"/>
    </location>
</feature>
<dbReference type="AlphaFoldDB" id="A0A7S2RBF7"/>
<reference evidence="3" key="1">
    <citation type="submission" date="2021-01" db="EMBL/GenBank/DDBJ databases">
        <authorList>
            <person name="Corre E."/>
            <person name="Pelletier E."/>
            <person name="Niang G."/>
            <person name="Scheremetjew M."/>
            <person name="Finn R."/>
            <person name="Kale V."/>
            <person name="Holt S."/>
            <person name="Cochrane G."/>
            <person name="Meng A."/>
            <person name="Brown T."/>
            <person name="Cohen L."/>
        </authorList>
    </citation>
    <scope>NUCLEOTIDE SEQUENCE</scope>
    <source>
        <strain evidence="3">CCMP1243</strain>
    </source>
</reference>
<organism evidence="3">
    <name type="scientific">Rhizochromulina marina</name>
    <dbReference type="NCBI Taxonomy" id="1034831"/>
    <lineage>
        <taxon>Eukaryota</taxon>
        <taxon>Sar</taxon>
        <taxon>Stramenopiles</taxon>
        <taxon>Ochrophyta</taxon>
        <taxon>Dictyochophyceae</taxon>
        <taxon>Rhizochromulinales</taxon>
        <taxon>Rhizochromulina</taxon>
    </lineage>
</organism>
<proteinExistence type="predicted"/>
<dbReference type="InterPro" id="IPR013766">
    <property type="entry name" value="Thioredoxin_domain"/>
</dbReference>
<sequence>MDKIKMVDPMDALAPMRAADVSGEKSVQQAVQEEVENRMTKAAEELKQKYARGHGGADASVDRPTGAAYTAAAAQERDRRRALRDQEQAAAYAADQADAQREAEVRAHFFAQSGNSDEEDEGGDEEVDSDDELLDELESSEDPELLAIRNLRMQQLKSEHTAKMENIRKGHGSLTEIVQDEFLPRITSAARAVCHFYHNDFHRCKIMDKHLSILAQTHLETLFLKINADKAPFFCEKLNIRVLPTVVCFFDGKTKPEQHVIGFSGLAQEADTDQDDWPTTRLEAKLGEIGVIDYTKPATEEELRRYGLIDKSGISSAFHRNTRGEEDADY</sequence>
<dbReference type="Pfam" id="PF00085">
    <property type="entry name" value="Thioredoxin"/>
    <property type="match status" value="1"/>
</dbReference>
<feature type="region of interest" description="Disordered" evidence="1">
    <location>
        <begin position="111"/>
        <end position="133"/>
    </location>
</feature>
<evidence type="ECO:0000259" key="2">
    <source>
        <dbReference type="Pfam" id="PF00085"/>
    </source>
</evidence>
<feature type="compositionally biased region" description="Low complexity" evidence="1">
    <location>
        <begin position="88"/>
        <end position="97"/>
    </location>
</feature>
<protein>
    <recommendedName>
        <fullName evidence="2">Thioredoxin domain-containing protein</fullName>
    </recommendedName>
</protein>
<evidence type="ECO:0000256" key="1">
    <source>
        <dbReference type="SAM" id="MobiDB-lite"/>
    </source>
</evidence>
<name>A0A7S2RBF7_9STRA</name>
<dbReference type="SUPFAM" id="SSF52833">
    <property type="entry name" value="Thioredoxin-like"/>
    <property type="match status" value="1"/>
</dbReference>
<feature type="domain" description="Thioredoxin" evidence="2">
    <location>
        <begin position="176"/>
        <end position="256"/>
    </location>
</feature>
<accession>A0A7S2RBF7</accession>
<dbReference type="EMBL" id="HBHJ01004162">
    <property type="protein sequence ID" value="CAD9665993.1"/>
    <property type="molecule type" value="Transcribed_RNA"/>
</dbReference>
<dbReference type="CDD" id="cd02989">
    <property type="entry name" value="Phd_like_TxnDC9"/>
    <property type="match status" value="1"/>
</dbReference>
<dbReference type="PANTHER" id="PTHR21148">
    <property type="entry name" value="THIOREDOXIN DOMAIN-CONTAINING PROTEIN 9"/>
    <property type="match status" value="1"/>
</dbReference>
<dbReference type="Gene3D" id="3.40.30.10">
    <property type="entry name" value="Glutaredoxin"/>
    <property type="match status" value="1"/>
</dbReference>
<dbReference type="InterPro" id="IPR036249">
    <property type="entry name" value="Thioredoxin-like_sf"/>
</dbReference>
<evidence type="ECO:0000313" key="3">
    <source>
        <dbReference type="EMBL" id="CAD9665993.1"/>
    </source>
</evidence>
<feature type="region of interest" description="Disordered" evidence="1">
    <location>
        <begin position="47"/>
        <end position="98"/>
    </location>
</feature>
<gene>
    <name evidence="3" type="ORF">RMAR1173_LOCUS2685</name>
</gene>
<feature type="compositionally biased region" description="Acidic residues" evidence="1">
    <location>
        <begin position="116"/>
        <end position="133"/>
    </location>
</feature>